<evidence type="ECO:0000313" key="6">
    <source>
        <dbReference type="EMBL" id="OYR12147.1"/>
    </source>
</evidence>
<dbReference type="EMBL" id="NNRK01000030">
    <property type="protein sequence ID" value="OYR12147.1"/>
    <property type="molecule type" value="Genomic_DNA"/>
</dbReference>
<dbReference type="OrthoDB" id="528082at2"/>
<proteinExistence type="inferred from homology"/>
<dbReference type="PANTHER" id="PTHR30126:SF2">
    <property type="entry name" value="HTH-TYPE TRANSCRIPTIONAL REGULATOR YJIE"/>
    <property type="match status" value="1"/>
</dbReference>
<evidence type="ECO:0000259" key="5">
    <source>
        <dbReference type="PROSITE" id="PS50931"/>
    </source>
</evidence>
<dbReference type="Pfam" id="PF03466">
    <property type="entry name" value="LysR_substrate"/>
    <property type="match status" value="1"/>
</dbReference>
<dbReference type="AlphaFoldDB" id="A0A256FBA0"/>
<gene>
    <name evidence="6" type="ORF">CEV32_1216</name>
</gene>
<evidence type="ECO:0000313" key="7">
    <source>
        <dbReference type="Proteomes" id="UP000216345"/>
    </source>
</evidence>
<evidence type="ECO:0000256" key="3">
    <source>
        <dbReference type="ARBA" id="ARBA00023125"/>
    </source>
</evidence>
<dbReference type="InterPro" id="IPR005119">
    <property type="entry name" value="LysR_subst-bd"/>
</dbReference>
<dbReference type="InterPro" id="IPR000847">
    <property type="entry name" value="LysR_HTH_N"/>
</dbReference>
<dbReference type="Gene3D" id="3.40.190.10">
    <property type="entry name" value="Periplasmic binding protein-like II"/>
    <property type="match status" value="2"/>
</dbReference>
<dbReference type="PANTHER" id="PTHR30126">
    <property type="entry name" value="HTH-TYPE TRANSCRIPTIONAL REGULATOR"/>
    <property type="match status" value="1"/>
</dbReference>
<protein>
    <submittedName>
        <fullName evidence="6">LysR substrate binding domain protein</fullName>
    </submittedName>
</protein>
<dbReference type="GO" id="GO:0003700">
    <property type="term" value="F:DNA-binding transcription factor activity"/>
    <property type="evidence" value="ECO:0007669"/>
    <property type="project" value="InterPro"/>
</dbReference>
<sequence length="312" mass="35345">MELKWLEDFIALANTSSFSRAADTRHVTQSAFSRRIKQLELWLGVTLVNRAIFPAELTKEGRSFLPVAQDTVRQFYQTRKALQPNREVKNPLITFSALHTLTVTFFPQWLKQMDRELGGIRSRLSPDRGGFEDNIATLTEGEVDFLLTYAHPSVPILIDPQHFPSIVLGTERLIPVSRPTEAGPVLDHAIGTDEALPYLSYGDFSFFGAALSQKFASGPSFKRQVVHENTISIGLKAMALAGWGMAWLPESLISEEMSRGELVRASLDSYWDLMVEIRIYRHDTPLQNHVENFWRLLQKKDKVTSETPTGHF</sequence>
<dbReference type="SUPFAM" id="SSF46785">
    <property type="entry name" value="Winged helix' DNA-binding domain"/>
    <property type="match status" value="1"/>
</dbReference>
<dbReference type="RefSeq" id="WP_094577928.1">
    <property type="nucleotide sequence ID" value="NZ_JBHEEL010000018.1"/>
</dbReference>
<accession>A0A256FBA0</accession>
<dbReference type="Gene3D" id="1.10.10.10">
    <property type="entry name" value="Winged helix-like DNA-binding domain superfamily/Winged helix DNA-binding domain"/>
    <property type="match status" value="1"/>
</dbReference>
<keyword evidence="4" id="KW-0804">Transcription</keyword>
<reference evidence="6 7" key="1">
    <citation type="submission" date="2017-07" db="EMBL/GenBank/DDBJ databases">
        <title>Phylogenetic study on the rhizospheric bacterium Ochrobactrum sp. A44.</title>
        <authorList>
            <person name="Krzyzanowska D.M."/>
            <person name="Ossowicki A."/>
            <person name="Rajewska M."/>
            <person name="Maciag T."/>
            <person name="Kaczynski Z."/>
            <person name="Czerwicka M."/>
            <person name="Jafra S."/>
        </authorList>
    </citation>
    <scope>NUCLEOTIDE SEQUENCE [LARGE SCALE GENOMIC DNA]</scope>
    <source>
        <strain evidence="6 7">PR17</strain>
    </source>
</reference>
<keyword evidence="2" id="KW-0805">Transcription regulation</keyword>
<evidence type="ECO:0000256" key="1">
    <source>
        <dbReference type="ARBA" id="ARBA00009437"/>
    </source>
</evidence>
<dbReference type="InterPro" id="IPR036390">
    <property type="entry name" value="WH_DNA-bd_sf"/>
</dbReference>
<dbReference type="PROSITE" id="PS50931">
    <property type="entry name" value="HTH_LYSR"/>
    <property type="match status" value="1"/>
</dbReference>
<name>A0A256FBA0_9HYPH</name>
<evidence type="ECO:0000256" key="4">
    <source>
        <dbReference type="ARBA" id="ARBA00023163"/>
    </source>
</evidence>
<keyword evidence="3" id="KW-0238">DNA-binding</keyword>
<evidence type="ECO:0000256" key="2">
    <source>
        <dbReference type="ARBA" id="ARBA00023015"/>
    </source>
</evidence>
<feature type="domain" description="HTH lysR-type" evidence="5">
    <location>
        <begin position="1"/>
        <end position="58"/>
    </location>
</feature>
<comment type="similarity">
    <text evidence="1">Belongs to the LysR transcriptional regulatory family.</text>
</comment>
<dbReference type="Pfam" id="PF00126">
    <property type="entry name" value="HTH_1"/>
    <property type="match status" value="1"/>
</dbReference>
<comment type="caution">
    <text evidence="6">The sequence shown here is derived from an EMBL/GenBank/DDBJ whole genome shotgun (WGS) entry which is preliminary data.</text>
</comment>
<dbReference type="InterPro" id="IPR036388">
    <property type="entry name" value="WH-like_DNA-bd_sf"/>
</dbReference>
<dbReference type="GO" id="GO:0000976">
    <property type="term" value="F:transcription cis-regulatory region binding"/>
    <property type="evidence" value="ECO:0007669"/>
    <property type="project" value="TreeGrafter"/>
</dbReference>
<organism evidence="6 7">
    <name type="scientific">Brucella rhizosphaerae</name>
    <dbReference type="NCBI Taxonomy" id="571254"/>
    <lineage>
        <taxon>Bacteria</taxon>
        <taxon>Pseudomonadati</taxon>
        <taxon>Pseudomonadota</taxon>
        <taxon>Alphaproteobacteria</taxon>
        <taxon>Hyphomicrobiales</taxon>
        <taxon>Brucellaceae</taxon>
        <taxon>Brucella/Ochrobactrum group</taxon>
        <taxon>Brucella</taxon>
    </lineage>
</organism>
<dbReference type="CDD" id="cd05466">
    <property type="entry name" value="PBP2_LTTR_substrate"/>
    <property type="match status" value="1"/>
</dbReference>
<keyword evidence="7" id="KW-1185">Reference proteome</keyword>
<dbReference type="PRINTS" id="PR00039">
    <property type="entry name" value="HTHLYSR"/>
</dbReference>
<dbReference type="Proteomes" id="UP000216345">
    <property type="component" value="Unassembled WGS sequence"/>
</dbReference>
<dbReference type="SUPFAM" id="SSF53850">
    <property type="entry name" value="Periplasmic binding protein-like II"/>
    <property type="match status" value="1"/>
</dbReference>